<evidence type="ECO:0000313" key="1">
    <source>
        <dbReference type="EMBL" id="RCH81488.1"/>
    </source>
</evidence>
<evidence type="ECO:0000313" key="2">
    <source>
        <dbReference type="Proteomes" id="UP000252139"/>
    </source>
</evidence>
<gene>
    <name evidence="1" type="ORF">CU097_002475</name>
</gene>
<organism evidence="1 2">
    <name type="scientific">Rhizopus azygosporus</name>
    <name type="common">Rhizopus microsporus var. azygosporus</name>
    <dbReference type="NCBI Taxonomy" id="86630"/>
    <lineage>
        <taxon>Eukaryota</taxon>
        <taxon>Fungi</taxon>
        <taxon>Fungi incertae sedis</taxon>
        <taxon>Mucoromycota</taxon>
        <taxon>Mucoromycotina</taxon>
        <taxon>Mucoromycetes</taxon>
        <taxon>Mucorales</taxon>
        <taxon>Mucorineae</taxon>
        <taxon>Rhizopodaceae</taxon>
        <taxon>Rhizopus</taxon>
    </lineage>
</organism>
<reference evidence="1 2" key="1">
    <citation type="journal article" date="2018" name="G3 (Bethesda)">
        <title>Phylogenetic and Phylogenomic Definition of Rhizopus Species.</title>
        <authorList>
            <person name="Gryganskyi A.P."/>
            <person name="Golan J."/>
            <person name="Dolatabadi S."/>
            <person name="Mondo S."/>
            <person name="Robb S."/>
            <person name="Idnurm A."/>
            <person name="Muszewska A."/>
            <person name="Steczkiewicz K."/>
            <person name="Masonjones S."/>
            <person name="Liao H.L."/>
            <person name="Gajdeczka M.T."/>
            <person name="Anike F."/>
            <person name="Vuek A."/>
            <person name="Anishchenko I.M."/>
            <person name="Voigt K."/>
            <person name="de Hoog G.S."/>
            <person name="Smith M.E."/>
            <person name="Heitman J."/>
            <person name="Vilgalys R."/>
            <person name="Stajich J.E."/>
        </authorList>
    </citation>
    <scope>NUCLEOTIDE SEQUENCE [LARGE SCALE GENOMIC DNA]</scope>
    <source>
        <strain evidence="1 2">CBS 357.93</strain>
    </source>
</reference>
<name>A0A367IUX9_RHIAZ</name>
<sequence length="242" mass="27810">LQADVYNGLADAIAEGDQVNAANLGRRFFLPSSHAIYVLELDHKIRRKTVQEGELPFILTRKKAESDLTDFYYHLFNFTKLGFRTRDSLTGGKKKFKNVITTDGYSISFLFTRTVKRYLATTKNPSDFIDDIRNGCDIWGVDPGVSTILTAVDTSGRQRTTSLDEYYHLCGYNNANFIRKKHQEQHTAQFLKISNLSSLKTSNITEFAKACQERLSLYDDITSYYNENAWSSKLKFQCYIRK</sequence>
<feature type="non-terminal residue" evidence="1">
    <location>
        <position position="1"/>
    </location>
</feature>
<dbReference type="OrthoDB" id="2220517at2759"/>
<dbReference type="EMBL" id="PJQL01003411">
    <property type="protein sequence ID" value="RCH81488.1"/>
    <property type="molecule type" value="Genomic_DNA"/>
</dbReference>
<proteinExistence type="predicted"/>
<dbReference type="Proteomes" id="UP000252139">
    <property type="component" value="Unassembled WGS sequence"/>
</dbReference>
<accession>A0A367IUX9</accession>
<dbReference type="AlphaFoldDB" id="A0A367IUX9"/>
<keyword evidence="2" id="KW-1185">Reference proteome</keyword>
<protein>
    <submittedName>
        <fullName evidence="1">Uncharacterized protein</fullName>
    </submittedName>
</protein>
<comment type="caution">
    <text evidence="1">The sequence shown here is derived from an EMBL/GenBank/DDBJ whole genome shotgun (WGS) entry which is preliminary data.</text>
</comment>